<gene>
    <name evidence="1" type="ORF">KBTEX_04200</name>
</gene>
<reference evidence="1" key="1">
    <citation type="submission" date="2019-06" db="EMBL/GenBank/DDBJ databases">
        <authorList>
            <person name="Murdoch R.W."/>
            <person name="Fathepure B."/>
        </authorList>
    </citation>
    <scope>NUCLEOTIDE SEQUENCE</scope>
</reference>
<dbReference type="AlphaFoldDB" id="A0A5B8RKP5"/>
<name>A0A5B8RKP5_9ZZZZ</name>
<protein>
    <submittedName>
        <fullName evidence="1">Uncharacterized protein</fullName>
    </submittedName>
</protein>
<proteinExistence type="predicted"/>
<sequence>MGTFSVLLLVALIVVYIFIKRDDKRNWETVYEAPSGSKAVDVQQRYIYLKRNRIHCHQKTVSLKVGSIRSTPHASMQTITRIEVHQKDADRARRLLAEFQQR</sequence>
<organism evidence="1">
    <name type="scientific">uncultured organism</name>
    <dbReference type="NCBI Taxonomy" id="155900"/>
    <lineage>
        <taxon>unclassified sequences</taxon>
        <taxon>environmental samples</taxon>
    </lineage>
</organism>
<dbReference type="EMBL" id="MN079401">
    <property type="protein sequence ID" value="QEA07835.1"/>
    <property type="molecule type" value="Genomic_DNA"/>
</dbReference>
<accession>A0A5B8RKP5</accession>
<evidence type="ECO:0000313" key="1">
    <source>
        <dbReference type="EMBL" id="QEA07835.1"/>
    </source>
</evidence>